<dbReference type="RefSeq" id="WP_217792949.1">
    <property type="nucleotide sequence ID" value="NZ_JAHSPG010000014.1"/>
</dbReference>
<keyword evidence="2" id="KW-1185">Reference proteome</keyword>
<comment type="caution">
    <text evidence="1">The sequence shown here is derived from an EMBL/GenBank/DDBJ whole genome shotgun (WGS) entry which is preliminary data.</text>
</comment>
<dbReference type="EMBL" id="JAHSPG010000014">
    <property type="protein sequence ID" value="MBV4359093.1"/>
    <property type="molecule type" value="Genomic_DNA"/>
</dbReference>
<dbReference type="AlphaFoldDB" id="A0A9E2S9S2"/>
<proteinExistence type="predicted"/>
<gene>
    <name evidence="1" type="ORF">KTO63_18135</name>
</gene>
<evidence type="ECO:0000313" key="1">
    <source>
        <dbReference type="EMBL" id="MBV4359093.1"/>
    </source>
</evidence>
<reference evidence="1" key="1">
    <citation type="submission" date="2021-06" db="EMBL/GenBank/DDBJ databases">
        <authorList>
            <person name="Huq M.A."/>
        </authorList>
    </citation>
    <scope>NUCLEOTIDE SEQUENCE</scope>
    <source>
        <strain evidence="1">MAH-26</strain>
    </source>
</reference>
<protein>
    <submittedName>
        <fullName evidence="1">Uncharacterized protein</fullName>
    </submittedName>
</protein>
<accession>A0A9E2S9S2</accession>
<dbReference type="Proteomes" id="UP000812270">
    <property type="component" value="Unassembled WGS sequence"/>
</dbReference>
<sequence>MQRNKNVAVKMSCADADFFQANVQAAGLPQAQTFAHSEQDNSFAKEYRMSILSFPGPFFKRTTYRAVVTYSTVEDIGGEPILGCMPSRFIYLRNEIGEQVGFTVRRYHNFLA</sequence>
<evidence type="ECO:0000313" key="2">
    <source>
        <dbReference type="Proteomes" id="UP000812270"/>
    </source>
</evidence>
<organism evidence="1 2">
    <name type="scientific">Pinibacter aurantiacus</name>
    <dbReference type="NCBI Taxonomy" id="2851599"/>
    <lineage>
        <taxon>Bacteria</taxon>
        <taxon>Pseudomonadati</taxon>
        <taxon>Bacteroidota</taxon>
        <taxon>Chitinophagia</taxon>
        <taxon>Chitinophagales</taxon>
        <taxon>Chitinophagaceae</taxon>
        <taxon>Pinibacter</taxon>
    </lineage>
</organism>
<name>A0A9E2S9S2_9BACT</name>